<gene>
    <name evidence="2" type="ORF">FKR81_33525</name>
</gene>
<proteinExistence type="predicted"/>
<feature type="signal peptide" evidence="1">
    <location>
        <begin position="1"/>
        <end position="30"/>
    </location>
</feature>
<dbReference type="InterPro" id="IPR021851">
    <property type="entry name" value="DUF3455"/>
</dbReference>
<organism evidence="2 3">
    <name type="scientific">Lentzea tibetensis</name>
    <dbReference type="NCBI Taxonomy" id="2591470"/>
    <lineage>
        <taxon>Bacteria</taxon>
        <taxon>Bacillati</taxon>
        <taxon>Actinomycetota</taxon>
        <taxon>Actinomycetes</taxon>
        <taxon>Pseudonocardiales</taxon>
        <taxon>Pseudonocardiaceae</taxon>
        <taxon>Lentzea</taxon>
    </lineage>
</organism>
<feature type="chain" id="PRO_5021789639" evidence="1">
    <location>
        <begin position="31"/>
        <end position="177"/>
    </location>
</feature>
<protein>
    <submittedName>
        <fullName evidence="2">DUF3455 domain-containing protein</fullName>
    </submittedName>
</protein>
<dbReference type="OrthoDB" id="8901345at2"/>
<sequence length="177" mass="17909">MKRINRIAATLGVAALAAVGLGAAAVPAGAAQVASAVRVPDVIKVPAGNRQIALLQARGVQTYQCTSGAWGFLQPDAILSSYGRALVLHSRGPVWTSVDDGSSVTAATVASSPVPLAVPQLLLKSTGNRGPGLLGEVTFVQRLNTTGGLSPTGACKDGTTASIPYTADYAFWAAVPK</sequence>
<evidence type="ECO:0000256" key="1">
    <source>
        <dbReference type="SAM" id="SignalP"/>
    </source>
</evidence>
<dbReference type="Proteomes" id="UP000316639">
    <property type="component" value="Unassembled WGS sequence"/>
</dbReference>
<dbReference type="EMBL" id="VOBR01000028">
    <property type="protein sequence ID" value="TWP47054.1"/>
    <property type="molecule type" value="Genomic_DNA"/>
</dbReference>
<dbReference type="AlphaFoldDB" id="A0A563EKI9"/>
<accession>A0A563EKI9</accession>
<evidence type="ECO:0000313" key="3">
    <source>
        <dbReference type="Proteomes" id="UP000316639"/>
    </source>
</evidence>
<dbReference type="PANTHER" id="PTHR35567:SF1">
    <property type="entry name" value="CONSERVED FUNGAL PROTEIN (AFU_ORTHOLOGUE AFUA_1G14230)"/>
    <property type="match status" value="1"/>
</dbReference>
<dbReference type="PANTHER" id="PTHR35567">
    <property type="entry name" value="MALATE DEHYDROGENASE (AFU_ORTHOLOGUE AFUA_2G13800)"/>
    <property type="match status" value="1"/>
</dbReference>
<keyword evidence="1" id="KW-0732">Signal</keyword>
<comment type="caution">
    <text evidence="2">The sequence shown here is derived from an EMBL/GenBank/DDBJ whole genome shotgun (WGS) entry which is preliminary data.</text>
</comment>
<keyword evidence="3" id="KW-1185">Reference proteome</keyword>
<reference evidence="2 3" key="1">
    <citation type="submission" date="2019-07" db="EMBL/GenBank/DDBJ databases">
        <title>Lentzea xizangensis sp. nov., isolated from Qinghai-Tibetan Plateau Soils.</title>
        <authorList>
            <person name="Huang J."/>
        </authorList>
    </citation>
    <scope>NUCLEOTIDE SEQUENCE [LARGE SCALE GENOMIC DNA]</scope>
    <source>
        <strain evidence="2 3">FXJ1.1311</strain>
    </source>
</reference>
<name>A0A563EKI9_9PSEU</name>
<dbReference type="Pfam" id="PF11937">
    <property type="entry name" value="DUF3455"/>
    <property type="match status" value="1"/>
</dbReference>
<evidence type="ECO:0000313" key="2">
    <source>
        <dbReference type="EMBL" id="TWP47054.1"/>
    </source>
</evidence>